<dbReference type="Proteomes" id="UP000268684">
    <property type="component" value="Plasmid IV"/>
</dbReference>
<geneLocation type="plasmid" evidence="3">
    <name>iv</name>
</geneLocation>
<accession>A0AAJ5NFP3</accession>
<protein>
    <submittedName>
        <fullName evidence="2">Uncharacterized protein</fullName>
    </submittedName>
</protein>
<keyword evidence="3" id="KW-1185">Reference proteome</keyword>
<evidence type="ECO:0000313" key="2">
    <source>
        <dbReference type="EMBL" id="VBB17533.1"/>
    </source>
</evidence>
<dbReference type="RefSeq" id="WP_137910201.1">
    <property type="nucleotide sequence ID" value="NZ_LR025745.1"/>
</dbReference>
<dbReference type="GeneID" id="39468056"/>
<dbReference type="EMBL" id="LR025745">
    <property type="protein sequence ID" value="VBB17533.1"/>
    <property type="molecule type" value="Genomic_DNA"/>
</dbReference>
<proteinExistence type="predicted"/>
<feature type="signal peptide" evidence="1">
    <location>
        <begin position="1"/>
        <end position="28"/>
    </location>
</feature>
<evidence type="ECO:0000256" key="1">
    <source>
        <dbReference type="SAM" id="SignalP"/>
    </source>
</evidence>
<sequence>MKKFRLKRVVLLAAIAVVTLVPARVALADGWGCQVLICLSDPRGPESEKECVPPIEKLWDALRHGNPFPTCDLVASLASLPAELVDAFEPGTLESYGKGSSASNTWASGGYCRKDLVGWGGHEQSELVCKASGAINVMINGQLHTRVWWGVNGGGLIGNIQGGPHTITENYVGPTPYPAYDPTKAGAEFLKEYQQRNDQGFFGGGGRH</sequence>
<dbReference type="AlphaFoldDB" id="A0AAJ5NFP3"/>
<gene>
    <name evidence="2" type="ORF">BSTAB16_7753</name>
</gene>
<keyword evidence="1" id="KW-0732">Signal</keyword>
<reference evidence="2 3" key="1">
    <citation type="submission" date="2017-11" db="EMBL/GenBank/DDBJ databases">
        <authorList>
            <person name="Seth-Smith MB H."/>
        </authorList>
    </citation>
    <scope>NUCLEOTIDE SEQUENCE [LARGE SCALE GENOMIC DNA]</scope>
    <source>
        <strain evidence="2">E</strain>
        <plasmid evidence="3">iv</plasmid>
    </source>
</reference>
<keyword evidence="2" id="KW-0614">Plasmid</keyword>
<evidence type="ECO:0000313" key="3">
    <source>
        <dbReference type="Proteomes" id="UP000268684"/>
    </source>
</evidence>
<organism evidence="2 3">
    <name type="scientific">Burkholderia stabilis</name>
    <dbReference type="NCBI Taxonomy" id="95485"/>
    <lineage>
        <taxon>Bacteria</taxon>
        <taxon>Pseudomonadati</taxon>
        <taxon>Pseudomonadota</taxon>
        <taxon>Betaproteobacteria</taxon>
        <taxon>Burkholderiales</taxon>
        <taxon>Burkholderiaceae</taxon>
        <taxon>Burkholderia</taxon>
        <taxon>Burkholderia cepacia complex</taxon>
    </lineage>
</organism>
<name>A0AAJ5NFP3_9BURK</name>
<feature type="chain" id="PRO_5042562863" evidence="1">
    <location>
        <begin position="29"/>
        <end position="208"/>
    </location>
</feature>